<feature type="compositionally biased region" description="Basic and acidic residues" evidence="1">
    <location>
        <begin position="1066"/>
        <end position="1078"/>
    </location>
</feature>
<feature type="transmembrane region" description="Helical" evidence="2">
    <location>
        <begin position="257"/>
        <end position="277"/>
    </location>
</feature>
<sequence length="1159" mass="126368">MKNKLVYLTVLLSVILVVCGSLFSIAAFAETTQPVSPERLDYIDEGSLDNTGKEKDTSDLVTEALNGGKEVPDSEKGRMVSNDSMWTIYAQFIMSSSKKNEKGSEDKKDGGIIGDAISSVIGDGGVSLDVPYNKMNSLSNEIRGKKDGEEDKSGTQVASFLSTYSNYNYIDTVSGNRIASETSNGFVYILKQIAGMLIMGSLTLYYITFAWLKLIVNGMTEINPFRILGFGDENVILKNPISRALQTFFSELGLNNAFFTALADFGLIFIVGIFGYSMMKYLSDKNLEGVWKTLRKFGVQIFTMFAMIPILMLIYSEVGKGIKQMTEETSVNSNLASQYILNVRGWAASQNLAPQGLNSTTVPESTTDKGFIDSTYDPASSRSMIADLNRTTYNSLYGKGLSKETGYDLVRNWMGNSNFNVNTYFGDLNRGQTAGGDRLLPAHTNFKTHYPKMEYKDIEYAMWSGTQNINEELRDVTNEQFKPDKDVGVENRSTFSTQSVALMLQSSFDGGGAHFYAYNLAPSGLQGNMKNLSTVKTEWKSYTMPGDGPLGVFGSAVSLTAKSLGFAILTIACILALLTVNLFETAGRFFKSLLKAVGFGNFNQSVASFMLALAFLVSGLIAFLLPTLFINFITAIVGAFNKASNNIVPSGILEIITGVATLFLCTYLGWGANVGGKRVSPVKAFIGIPNDMALAFADRIDMMSGDDVKRGFTQGMRGAKQAGKRSTSNATKTASDTVKVGGRKLRRGATEATMTGAKEAVAGMAAGGVAGAVVARSKGAVKGGYSGYTGKGSKTQKAQVKDNAKATMDEYKDGRNERELTTAEKLYGRNNEHSYPVESAGETVSRSDDNHIVSDDDAHPVESAGGIGQEDGDMKQSLNGRRSVGNSGTSVPTGVAGGAAKAGKYSQLPERNKALETASNANEYARKLKYTQNGEALAMNTESAKSQLRDTEFVNEKGQVDHEKIKKFKSDYSKSLESGDVTPQIKEKNDRLDKAYRSGAAELYDKQNKSYNEISSQSGGGSVANKDKPIVTNTKPTENMRNRTISNDSKTSGASEPSSTPKFNHRRETPTEVSEKRTQGSLGIQGQDKQPVDRTAEESRNNVNNNSQGRINRTERLNKRPRPETIREQRIRAQQKRLDKARRLKEQLKNRSNTPDYRE</sequence>
<keyword evidence="2" id="KW-1133">Transmembrane helix</keyword>
<keyword evidence="3" id="KW-0732">Signal</keyword>
<feature type="compositionally biased region" description="Polar residues" evidence="1">
    <location>
        <begin position="1101"/>
        <end position="1111"/>
    </location>
</feature>
<feature type="signal peptide" evidence="3">
    <location>
        <begin position="1"/>
        <end position="29"/>
    </location>
</feature>
<feature type="compositionally biased region" description="Polar residues" evidence="1">
    <location>
        <begin position="1150"/>
        <end position="1159"/>
    </location>
</feature>
<feature type="compositionally biased region" description="Basic and acidic residues" evidence="1">
    <location>
        <begin position="1112"/>
        <end position="1131"/>
    </location>
</feature>
<keyword evidence="2" id="KW-0812">Transmembrane</keyword>
<evidence type="ECO:0000313" key="5">
    <source>
        <dbReference type="Proteomes" id="UP000295280"/>
    </source>
</evidence>
<dbReference type="Proteomes" id="UP000295280">
    <property type="component" value="Unassembled WGS sequence"/>
</dbReference>
<evidence type="ECO:0000313" key="4">
    <source>
        <dbReference type="EMBL" id="TDL95531.1"/>
    </source>
</evidence>
<feature type="transmembrane region" description="Helical" evidence="2">
    <location>
        <begin position="564"/>
        <end position="583"/>
    </location>
</feature>
<name>A0A9Q8FP07_9STAP</name>
<reference evidence="4 5" key="1">
    <citation type="submission" date="2019-01" db="EMBL/GenBank/DDBJ databases">
        <title>Draft genome sequences of the type strains of six Macrococcus species.</title>
        <authorList>
            <person name="Mazhar S."/>
            <person name="Altermann E."/>
            <person name="Hill C."/>
            <person name="Mcauliffe O."/>
        </authorList>
    </citation>
    <scope>NUCLEOTIDE SEQUENCE [LARGE SCALE GENOMIC DNA]</scope>
    <source>
        <strain evidence="4 5">ATCC 51828</strain>
    </source>
</reference>
<feature type="compositionally biased region" description="Basic and acidic residues" evidence="1">
    <location>
        <begin position="845"/>
        <end position="860"/>
    </location>
</feature>
<evidence type="ECO:0000256" key="3">
    <source>
        <dbReference type="SAM" id="SignalP"/>
    </source>
</evidence>
<feature type="compositionally biased region" description="Basic residues" evidence="1">
    <location>
        <begin position="1133"/>
        <end position="1143"/>
    </location>
</feature>
<dbReference type="RefSeq" id="WP_133418379.1">
    <property type="nucleotide sequence ID" value="NZ_SCWD01000006.1"/>
</dbReference>
<comment type="caution">
    <text evidence="4">The sequence shown here is derived from an EMBL/GenBank/DDBJ whole genome shotgun (WGS) entry which is preliminary data.</text>
</comment>
<feature type="compositionally biased region" description="Basic and acidic residues" evidence="1">
    <location>
        <begin position="1090"/>
        <end position="1100"/>
    </location>
</feature>
<accession>A0A9Q8FP07</accession>
<feature type="compositionally biased region" description="Polar residues" evidence="1">
    <location>
        <begin position="1079"/>
        <end position="1088"/>
    </location>
</feature>
<feature type="chain" id="PRO_5040181824" evidence="3">
    <location>
        <begin position="30"/>
        <end position="1159"/>
    </location>
</feature>
<feature type="transmembrane region" description="Helical" evidence="2">
    <location>
        <begin position="652"/>
        <end position="670"/>
    </location>
</feature>
<organism evidence="4 5">
    <name type="scientific">Macrococcus carouselicus</name>
    <dbReference type="NCBI Taxonomy" id="69969"/>
    <lineage>
        <taxon>Bacteria</taxon>
        <taxon>Bacillati</taxon>
        <taxon>Bacillota</taxon>
        <taxon>Bacilli</taxon>
        <taxon>Bacillales</taxon>
        <taxon>Staphylococcaceae</taxon>
        <taxon>Macrococcus</taxon>
    </lineage>
</organism>
<feature type="region of interest" description="Disordered" evidence="1">
    <location>
        <begin position="969"/>
        <end position="1159"/>
    </location>
</feature>
<dbReference type="AlphaFoldDB" id="A0A9Q8FP07"/>
<feature type="transmembrane region" description="Helical" evidence="2">
    <location>
        <begin position="193"/>
        <end position="216"/>
    </location>
</feature>
<dbReference type="EMBL" id="SCWD01000006">
    <property type="protein sequence ID" value="TDL95531.1"/>
    <property type="molecule type" value="Genomic_DNA"/>
</dbReference>
<keyword evidence="2" id="KW-0472">Membrane</keyword>
<feature type="region of interest" description="Disordered" evidence="1">
    <location>
        <begin position="829"/>
        <end position="920"/>
    </location>
</feature>
<evidence type="ECO:0000256" key="2">
    <source>
        <dbReference type="SAM" id="Phobius"/>
    </source>
</evidence>
<feature type="transmembrane region" description="Helical" evidence="2">
    <location>
        <begin position="609"/>
        <end position="640"/>
    </location>
</feature>
<feature type="transmembrane region" description="Helical" evidence="2">
    <location>
        <begin position="297"/>
        <end position="315"/>
    </location>
</feature>
<proteinExistence type="predicted"/>
<gene>
    <name evidence="4" type="ORF">ERX40_10130</name>
</gene>
<protein>
    <submittedName>
        <fullName evidence="4">Uncharacterized protein</fullName>
    </submittedName>
</protein>
<feature type="compositionally biased region" description="Basic and acidic residues" evidence="1">
    <location>
        <begin position="985"/>
        <end position="996"/>
    </location>
</feature>
<feature type="compositionally biased region" description="Polar residues" evidence="1">
    <location>
        <begin position="1031"/>
        <end position="1062"/>
    </location>
</feature>
<evidence type="ECO:0000256" key="1">
    <source>
        <dbReference type="SAM" id="MobiDB-lite"/>
    </source>
</evidence>
<feature type="compositionally biased region" description="Polar residues" evidence="1">
    <location>
        <begin position="876"/>
        <end position="892"/>
    </location>
</feature>
<keyword evidence="5" id="KW-1185">Reference proteome</keyword>